<evidence type="ECO:0000256" key="5">
    <source>
        <dbReference type="ARBA" id="ARBA00022989"/>
    </source>
</evidence>
<dbReference type="Pfam" id="PF03773">
    <property type="entry name" value="ArsP_1"/>
    <property type="match status" value="1"/>
</dbReference>
<dbReference type="RefSeq" id="WP_194702414.1">
    <property type="nucleotide sequence ID" value="NZ_JADKNH010000008.1"/>
</dbReference>
<comment type="similarity">
    <text evidence="2">Belongs to the UPF0718 family.</text>
</comment>
<keyword evidence="4 7" id="KW-0812">Transmembrane</keyword>
<dbReference type="EMBL" id="JADKNH010000008">
    <property type="protein sequence ID" value="MBF4694171.1"/>
    <property type="molecule type" value="Genomic_DNA"/>
</dbReference>
<feature type="transmembrane region" description="Helical" evidence="7">
    <location>
        <begin position="85"/>
        <end position="107"/>
    </location>
</feature>
<sequence>MNQNLRGLIKKYKWALLTAIILTIINIAMPTIGANANKLTLSNFLTMLGVLPPILLLIGLLDVWVPKEIMIKYMGEHSGIKGLGIALILGSFAAGPLYAAFPVAAILLKKRARLSYVMFFLGVWSTAKLPMVMFEYTSFGGLFTFLHITTNLTVFLIGALLIEKMLTAESKEAVYQSASALSE</sequence>
<evidence type="ECO:0000256" key="7">
    <source>
        <dbReference type="SAM" id="Phobius"/>
    </source>
</evidence>
<evidence type="ECO:0000256" key="1">
    <source>
        <dbReference type="ARBA" id="ARBA00004651"/>
    </source>
</evidence>
<evidence type="ECO:0000313" key="8">
    <source>
        <dbReference type="EMBL" id="MBF4694171.1"/>
    </source>
</evidence>
<accession>A0ABR9ZW04</accession>
<protein>
    <submittedName>
        <fullName evidence="8">Permease</fullName>
    </submittedName>
</protein>
<keyword evidence="3" id="KW-1003">Cell membrane</keyword>
<gene>
    <name evidence="8" type="ORF">ISU02_13700</name>
</gene>
<name>A0ABR9ZW04_9FIRM</name>
<evidence type="ECO:0000313" key="9">
    <source>
        <dbReference type="Proteomes" id="UP000614200"/>
    </source>
</evidence>
<evidence type="ECO:0000256" key="6">
    <source>
        <dbReference type="ARBA" id="ARBA00023136"/>
    </source>
</evidence>
<comment type="subcellular location">
    <subcellularLocation>
        <location evidence="1">Cell membrane</location>
        <topology evidence="1">Multi-pass membrane protein</topology>
    </subcellularLocation>
</comment>
<feature type="transmembrane region" description="Helical" evidence="7">
    <location>
        <begin position="139"/>
        <end position="162"/>
    </location>
</feature>
<keyword evidence="5 7" id="KW-1133">Transmembrane helix</keyword>
<keyword evidence="6 7" id="KW-0472">Membrane</keyword>
<dbReference type="InterPro" id="IPR005524">
    <property type="entry name" value="DUF318"/>
</dbReference>
<feature type="transmembrane region" description="Helical" evidence="7">
    <location>
        <begin position="44"/>
        <end position="65"/>
    </location>
</feature>
<evidence type="ECO:0000256" key="2">
    <source>
        <dbReference type="ARBA" id="ARBA00006386"/>
    </source>
</evidence>
<feature type="transmembrane region" description="Helical" evidence="7">
    <location>
        <begin position="12"/>
        <end position="32"/>
    </location>
</feature>
<evidence type="ECO:0000256" key="3">
    <source>
        <dbReference type="ARBA" id="ARBA00022475"/>
    </source>
</evidence>
<comment type="caution">
    <text evidence="8">The sequence shown here is derived from an EMBL/GenBank/DDBJ whole genome shotgun (WGS) entry which is preliminary data.</text>
</comment>
<organism evidence="8 9">
    <name type="scientific">Fusibacter ferrireducens</name>
    <dbReference type="NCBI Taxonomy" id="2785058"/>
    <lineage>
        <taxon>Bacteria</taxon>
        <taxon>Bacillati</taxon>
        <taxon>Bacillota</taxon>
        <taxon>Clostridia</taxon>
        <taxon>Eubacteriales</taxon>
        <taxon>Eubacteriales Family XII. Incertae Sedis</taxon>
        <taxon>Fusibacter</taxon>
    </lineage>
</organism>
<evidence type="ECO:0000256" key="4">
    <source>
        <dbReference type="ARBA" id="ARBA00022692"/>
    </source>
</evidence>
<feature type="transmembrane region" description="Helical" evidence="7">
    <location>
        <begin position="114"/>
        <end position="133"/>
    </location>
</feature>
<dbReference type="Proteomes" id="UP000614200">
    <property type="component" value="Unassembled WGS sequence"/>
</dbReference>
<proteinExistence type="inferred from homology"/>
<reference evidence="8 9" key="1">
    <citation type="submission" date="2020-11" db="EMBL/GenBank/DDBJ databases">
        <title>Fusibacter basophilias sp. nov.</title>
        <authorList>
            <person name="Qiu D."/>
        </authorList>
    </citation>
    <scope>NUCLEOTIDE SEQUENCE [LARGE SCALE GENOMIC DNA]</scope>
    <source>
        <strain evidence="8 9">Q10-2</strain>
    </source>
</reference>
<keyword evidence="9" id="KW-1185">Reference proteome</keyword>